<dbReference type="PANTHER" id="PTHR30319:SF1">
    <property type="entry name" value="TRANSCRIPTIONAL REPRESSOR PAAX"/>
    <property type="match status" value="1"/>
</dbReference>
<dbReference type="AlphaFoldDB" id="A0A2H0X9P2"/>
<dbReference type="Pfam" id="PF08223">
    <property type="entry name" value="PaaX_C"/>
    <property type="match status" value="1"/>
</dbReference>
<comment type="caution">
    <text evidence="3">The sequence shown here is derived from an EMBL/GenBank/DDBJ whole genome shotgun (WGS) entry which is preliminary data.</text>
</comment>
<dbReference type="GO" id="GO:0006351">
    <property type="term" value="P:DNA-templated transcription"/>
    <property type="evidence" value="ECO:0007669"/>
    <property type="project" value="InterPro"/>
</dbReference>
<protein>
    <submittedName>
        <fullName evidence="3">Uncharacterized protein</fullName>
    </submittedName>
</protein>
<feature type="domain" description="Transcriptional repressor PaaX-like central Cas2-like" evidence="2">
    <location>
        <begin position="91"/>
        <end position="171"/>
    </location>
</feature>
<dbReference type="InterPro" id="IPR011965">
    <property type="entry name" value="PaaX_trns_reg"/>
</dbReference>
<accession>A0A2H0X9P2</accession>
<evidence type="ECO:0000259" key="1">
    <source>
        <dbReference type="Pfam" id="PF08223"/>
    </source>
</evidence>
<dbReference type="EMBL" id="PEYV01000031">
    <property type="protein sequence ID" value="PIS21571.1"/>
    <property type="molecule type" value="Genomic_DNA"/>
</dbReference>
<evidence type="ECO:0000259" key="2">
    <source>
        <dbReference type="Pfam" id="PF20803"/>
    </source>
</evidence>
<evidence type="ECO:0000313" key="4">
    <source>
        <dbReference type="Proteomes" id="UP000231098"/>
    </source>
</evidence>
<gene>
    <name evidence="3" type="ORF">COT51_02025</name>
</gene>
<name>A0A2H0X9P2_UNCKA</name>
<dbReference type="InterPro" id="IPR048846">
    <property type="entry name" value="PaaX-like_central"/>
</dbReference>
<dbReference type="Gene3D" id="1.20.58.1460">
    <property type="match status" value="1"/>
</dbReference>
<dbReference type="Gene3D" id="3.30.70.2650">
    <property type="match status" value="1"/>
</dbReference>
<proteinExistence type="predicted"/>
<dbReference type="PANTHER" id="PTHR30319">
    <property type="entry name" value="PHENYLACETIC ACID REGULATOR-RELATED TRANSCRIPTIONAL REPRESSOR"/>
    <property type="match status" value="1"/>
</dbReference>
<dbReference type="PIRSF" id="PIRSF020623">
    <property type="entry name" value="PaaX"/>
    <property type="match status" value="1"/>
</dbReference>
<organism evidence="3 4">
    <name type="scientific">candidate division WWE3 bacterium CG08_land_8_20_14_0_20_41_15</name>
    <dbReference type="NCBI Taxonomy" id="1975086"/>
    <lineage>
        <taxon>Bacteria</taxon>
        <taxon>Katanobacteria</taxon>
    </lineage>
</organism>
<reference evidence="4" key="1">
    <citation type="submission" date="2017-09" db="EMBL/GenBank/DDBJ databases">
        <title>Depth-based differentiation of microbial function through sediment-hosted aquifers and enrichment of novel symbionts in the deep terrestrial subsurface.</title>
        <authorList>
            <person name="Probst A.J."/>
            <person name="Ladd B."/>
            <person name="Jarett J.K."/>
            <person name="Geller-Mcgrath D.E."/>
            <person name="Sieber C.M.K."/>
            <person name="Emerson J.B."/>
            <person name="Anantharaman K."/>
            <person name="Thomas B.C."/>
            <person name="Malmstrom R."/>
            <person name="Stieglmeier M."/>
            <person name="Klingl A."/>
            <person name="Woyke T."/>
            <person name="Ryan C.M."/>
            <person name="Banfield J.F."/>
        </authorList>
    </citation>
    <scope>NUCLEOTIDE SEQUENCE [LARGE SCALE GENOMIC DNA]</scope>
</reference>
<dbReference type="InterPro" id="IPR013225">
    <property type="entry name" value="PaaX_C"/>
</dbReference>
<dbReference type="Pfam" id="PF20803">
    <property type="entry name" value="PaaX_M"/>
    <property type="match status" value="1"/>
</dbReference>
<feature type="domain" description="Transcriptional repressor PaaX-like C-terminal" evidence="1">
    <location>
        <begin position="176"/>
        <end position="243"/>
    </location>
</feature>
<dbReference type="Proteomes" id="UP000231098">
    <property type="component" value="Unassembled WGS sequence"/>
</dbReference>
<evidence type="ECO:0000313" key="3">
    <source>
        <dbReference type="EMBL" id="PIS21571.1"/>
    </source>
</evidence>
<sequence>MRTRDKILIELAETVDYWNYVSGLYNKRSHDILGLRMTKKDRKVEQAVRRLVSIGEIEKEISPDGDVRYKITSLGLNTLNRTINLNKIIQNPWDKKWRFVIFDIEEKNKEIRECVRDRLRQLGFGQLQKSVWVSPHPIIDEVEELLKAKEIKTGVLLFEAEKIGSSSNKEIAHQAWDLPMIAERYVELVENYNKDSLTDEEKAGSDFANEYLEILKIDPYLPDEILPQDWPGKNAKKLFNNLRISKNH</sequence>